<dbReference type="CDD" id="cd11386">
    <property type="entry name" value="MCP_signal"/>
    <property type="match status" value="1"/>
</dbReference>
<evidence type="ECO:0000256" key="1">
    <source>
        <dbReference type="ARBA" id="ARBA00004651"/>
    </source>
</evidence>
<evidence type="ECO:0000256" key="10">
    <source>
        <dbReference type="SAM" id="Phobius"/>
    </source>
</evidence>
<accession>A0A0S6UIH9</accession>
<evidence type="ECO:0000256" key="9">
    <source>
        <dbReference type="PROSITE-ProRule" id="PRU00284"/>
    </source>
</evidence>
<dbReference type="EMBL" id="DF238840">
    <property type="protein sequence ID" value="GAF27270.1"/>
    <property type="molecule type" value="Genomic_DNA"/>
</dbReference>
<evidence type="ECO:0000259" key="12">
    <source>
        <dbReference type="PROSITE" id="PS50885"/>
    </source>
</evidence>
<dbReference type="PROSITE" id="PS50111">
    <property type="entry name" value="CHEMOTAXIS_TRANSDUC_2"/>
    <property type="match status" value="1"/>
</dbReference>
<evidence type="ECO:0000256" key="5">
    <source>
        <dbReference type="ARBA" id="ARBA00022989"/>
    </source>
</evidence>
<dbReference type="GO" id="GO:0005886">
    <property type="term" value="C:plasma membrane"/>
    <property type="evidence" value="ECO:0007669"/>
    <property type="project" value="UniProtKB-SubCell"/>
</dbReference>
<gene>
    <name evidence="13" type="ORF">MTY_2611</name>
</gene>
<keyword evidence="6 10" id="KW-0472">Membrane</keyword>
<keyword evidence="2" id="KW-1003">Cell membrane</keyword>
<organism evidence="13">
    <name type="scientific">Moorella thermoacetica Y72</name>
    <dbReference type="NCBI Taxonomy" id="1325331"/>
    <lineage>
        <taxon>Bacteria</taxon>
        <taxon>Bacillati</taxon>
        <taxon>Bacillota</taxon>
        <taxon>Clostridia</taxon>
        <taxon>Neomoorellales</taxon>
        <taxon>Neomoorellaceae</taxon>
        <taxon>Neomoorella</taxon>
    </lineage>
</organism>
<feature type="domain" description="HAMP" evidence="12">
    <location>
        <begin position="302"/>
        <end position="354"/>
    </location>
</feature>
<dbReference type="CDD" id="cd12914">
    <property type="entry name" value="PDC1_DGC_like"/>
    <property type="match status" value="1"/>
</dbReference>
<dbReference type="SUPFAM" id="SSF103190">
    <property type="entry name" value="Sensory domain-like"/>
    <property type="match status" value="1"/>
</dbReference>
<dbReference type="CDD" id="cd12912">
    <property type="entry name" value="PDC2_MCP_like"/>
    <property type="match status" value="1"/>
</dbReference>
<dbReference type="InterPro" id="IPR003660">
    <property type="entry name" value="HAMP_dom"/>
</dbReference>
<proteinExistence type="inferred from homology"/>
<evidence type="ECO:0000259" key="11">
    <source>
        <dbReference type="PROSITE" id="PS50111"/>
    </source>
</evidence>
<protein>
    <submittedName>
        <fullName evidence="13">Methyl-accepting chemotaxis protein</fullName>
    </submittedName>
</protein>
<dbReference type="SMART" id="SM00304">
    <property type="entry name" value="HAMP"/>
    <property type="match status" value="1"/>
</dbReference>
<dbReference type="GO" id="GO:0006935">
    <property type="term" value="P:chemotaxis"/>
    <property type="evidence" value="ECO:0007669"/>
    <property type="project" value="UniProtKB-KW"/>
</dbReference>
<evidence type="ECO:0000256" key="2">
    <source>
        <dbReference type="ARBA" id="ARBA00022475"/>
    </source>
</evidence>
<dbReference type="InterPro" id="IPR004089">
    <property type="entry name" value="MCPsignal_dom"/>
</dbReference>
<dbReference type="SMART" id="SM00283">
    <property type="entry name" value="MA"/>
    <property type="match status" value="1"/>
</dbReference>
<keyword evidence="7 9" id="KW-0807">Transducer</keyword>
<comment type="subcellular location">
    <subcellularLocation>
        <location evidence="1">Cell membrane</location>
        <topology evidence="1">Multi-pass membrane protein</topology>
    </subcellularLocation>
</comment>
<evidence type="ECO:0000256" key="8">
    <source>
        <dbReference type="ARBA" id="ARBA00029447"/>
    </source>
</evidence>
<dbReference type="InterPro" id="IPR033479">
    <property type="entry name" value="dCache_1"/>
</dbReference>
<keyword evidence="3" id="KW-0145">Chemotaxis</keyword>
<dbReference type="Gene3D" id="3.30.450.20">
    <property type="entry name" value="PAS domain"/>
    <property type="match status" value="1"/>
</dbReference>
<dbReference type="GO" id="GO:0007165">
    <property type="term" value="P:signal transduction"/>
    <property type="evidence" value="ECO:0007669"/>
    <property type="project" value="UniProtKB-KW"/>
</dbReference>
<dbReference type="PROSITE" id="PS50885">
    <property type="entry name" value="HAMP"/>
    <property type="match status" value="1"/>
</dbReference>
<feature type="transmembrane region" description="Helical" evidence="10">
    <location>
        <begin position="12"/>
        <end position="35"/>
    </location>
</feature>
<evidence type="ECO:0000256" key="7">
    <source>
        <dbReference type="ARBA" id="ARBA00023224"/>
    </source>
</evidence>
<dbReference type="Pfam" id="PF00672">
    <property type="entry name" value="HAMP"/>
    <property type="match status" value="1"/>
</dbReference>
<dbReference type="SUPFAM" id="SSF58104">
    <property type="entry name" value="Methyl-accepting chemotaxis protein (MCP) signaling domain"/>
    <property type="match status" value="1"/>
</dbReference>
<keyword evidence="4 10" id="KW-0812">Transmembrane</keyword>
<reference evidence="13" key="1">
    <citation type="journal article" date="2014" name="Gene">
        <title>Genome-guided analysis of transformation efficiency and carbon dioxide assimilation by Moorella thermoacetica Y72.</title>
        <authorList>
            <person name="Tsukahara K."/>
            <person name="Kita A."/>
            <person name="Nakashimada Y."/>
            <person name="Hoshino T."/>
            <person name="Murakami K."/>
        </authorList>
    </citation>
    <scope>NUCLEOTIDE SEQUENCE [LARGE SCALE GENOMIC DNA]</scope>
    <source>
        <strain evidence="13">Y72</strain>
    </source>
</reference>
<keyword evidence="5 10" id="KW-1133">Transmembrane helix</keyword>
<dbReference type="Proteomes" id="UP000063718">
    <property type="component" value="Unassembled WGS sequence"/>
</dbReference>
<evidence type="ECO:0000256" key="3">
    <source>
        <dbReference type="ARBA" id="ARBA00022500"/>
    </source>
</evidence>
<dbReference type="Pfam" id="PF02743">
    <property type="entry name" value="dCache_1"/>
    <property type="match status" value="1"/>
</dbReference>
<evidence type="ECO:0000313" key="13">
    <source>
        <dbReference type="EMBL" id="GAF27270.1"/>
    </source>
</evidence>
<sequence>MKLKIADSISSRLLALFLILSLIPAIIISLVNFYFSKAQFTANTYLTLRQITTSMAENVNDWINSRLTQMDKDATASVLQSNDKEQIRAFVKMVAEQTIDANLVFFAGTDGMVIPSSGPEVNISDRDYYQQAIKGKAAISNLVINRSTGKEGITIAVPVKGPGGIIGILGTHYDSQTLLHQINNSKYGRTGYAYMLDNTGVVMAHPDAKKVLNENLTKTESQSLNNVAQKMLQNKEGEDEYIRNGVRNLVAYAPVKATGWVVAMTAPTSEVYAGVTAMQRFNIILITLAAILIALLAFYISRKIARPIITLAGQADVLATGNLQVDINTNFYGELGTLGRSLKTMVTNLRSIVQKVQDSANQIASSAQEFSASTEEASRSVEQVANAIQDMARGANDQATQSQNIAELVNNITGAIGSTRDRVEALARYSEQTGELVDDGLASMENQNDKMAENLQAARAVSEAINKLAREAREVGQILETITSIADQTNLLALNAAIEAARAGEHGRGFAVVAEEVRKLAEGSAQAASEIGQIVQKIQDEAQGAVAEMDKAKVIVDAQQDAVNHANEVFQNISQKVKAMVKGIEEIAAATEQINNEARKITEAIQGVSAIAEENAAAAEEISASTEEQSATVEEIAASANALASLGQELQQLIARFKL</sequence>
<dbReference type="AlphaFoldDB" id="A0A0S6UIH9"/>
<dbReference type="Gene3D" id="1.10.287.950">
    <property type="entry name" value="Methyl-accepting chemotaxis protein"/>
    <property type="match status" value="1"/>
</dbReference>
<evidence type="ECO:0000256" key="4">
    <source>
        <dbReference type="ARBA" id="ARBA00022692"/>
    </source>
</evidence>
<feature type="domain" description="Methyl-accepting transducer" evidence="11">
    <location>
        <begin position="373"/>
        <end position="609"/>
    </location>
</feature>
<dbReference type="InterPro" id="IPR029151">
    <property type="entry name" value="Sensor-like_sf"/>
</dbReference>
<dbReference type="RefSeq" id="WP_025775021.1">
    <property type="nucleotide sequence ID" value="NZ_DF238840.1"/>
</dbReference>
<comment type="similarity">
    <text evidence="8">Belongs to the methyl-accepting chemotaxis (MCP) protein family.</text>
</comment>
<dbReference type="CDD" id="cd06225">
    <property type="entry name" value="HAMP"/>
    <property type="match status" value="1"/>
</dbReference>
<dbReference type="PANTHER" id="PTHR32089">
    <property type="entry name" value="METHYL-ACCEPTING CHEMOTAXIS PROTEIN MCPB"/>
    <property type="match status" value="1"/>
</dbReference>
<feature type="transmembrane region" description="Helical" evidence="10">
    <location>
        <begin position="281"/>
        <end position="300"/>
    </location>
</feature>
<evidence type="ECO:0000256" key="6">
    <source>
        <dbReference type="ARBA" id="ARBA00023136"/>
    </source>
</evidence>
<name>A0A0S6UIH9_NEOTH</name>
<dbReference type="PANTHER" id="PTHR32089:SF112">
    <property type="entry name" value="LYSOZYME-LIKE PROTEIN-RELATED"/>
    <property type="match status" value="1"/>
</dbReference>
<dbReference type="Pfam" id="PF00015">
    <property type="entry name" value="MCPsignal"/>
    <property type="match status" value="1"/>
</dbReference>